<sequence length="121" mass="13724">MITPEQMSKIKVGDKLVLEMDVKSVQIFSDGDYAFNGFVFRNDGVGISDTKYKITQIIPAAFDWGTVKPGDAFTHREVGFSRYIGPDLNDAKRVWVMLENDIYPQNVRKINLTPEHDKDAP</sequence>
<proteinExistence type="predicted"/>
<evidence type="ECO:0000313" key="1">
    <source>
        <dbReference type="EMBL" id="CAB4139784.1"/>
    </source>
</evidence>
<dbReference type="EMBL" id="LR796367">
    <property type="protein sequence ID" value="CAB4139784.1"/>
    <property type="molecule type" value="Genomic_DNA"/>
</dbReference>
<gene>
    <name evidence="1" type="ORF">UFOVP353_33</name>
</gene>
<accession>A0A6J5LYT6</accession>
<reference evidence="1" key="1">
    <citation type="submission" date="2020-04" db="EMBL/GenBank/DDBJ databases">
        <authorList>
            <person name="Chiriac C."/>
            <person name="Salcher M."/>
            <person name="Ghai R."/>
            <person name="Kavagutti S V."/>
        </authorList>
    </citation>
    <scope>NUCLEOTIDE SEQUENCE</scope>
</reference>
<organism evidence="1">
    <name type="scientific">uncultured Caudovirales phage</name>
    <dbReference type="NCBI Taxonomy" id="2100421"/>
    <lineage>
        <taxon>Viruses</taxon>
        <taxon>Duplodnaviria</taxon>
        <taxon>Heunggongvirae</taxon>
        <taxon>Uroviricota</taxon>
        <taxon>Caudoviricetes</taxon>
        <taxon>Peduoviridae</taxon>
        <taxon>Maltschvirus</taxon>
        <taxon>Maltschvirus maltsch</taxon>
    </lineage>
</organism>
<protein>
    <submittedName>
        <fullName evidence="1">Uncharacterized protein</fullName>
    </submittedName>
</protein>
<name>A0A6J5LYT6_9CAUD</name>